<name>A0A9X8E9U3_APHAT</name>
<evidence type="ECO:0000313" key="3">
    <source>
        <dbReference type="Proteomes" id="UP000275652"/>
    </source>
</evidence>
<sequence length="227" mass="26610">LQYVDVIPFDMLAAPGAHTYATASDMQLRQTLLDAFAYPKPTSDDDDQYRIALMQYSRNSIHYDRYSAYRGTMEARVMQVLKQSSLHIPSQVLTDQDVADRIRLDMQKRARKEVDACYRKRQLEHHLDDNPRRQRQRLDTRKRSRSQDRRPPSRDITASDHVHEREFWAARKALKSQAILDKVGDRMCSVDNAPAYESDEKAAKKHKKRAKKAQKKLKKLKKKRKAD</sequence>
<evidence type="ECO:0000313" key="2">
    <source>
        <dbReference type="EMBL" id="RLO12285.1"/>
    </source>
</evidence>
<feature type="region of interest" description="Disordered" evidence="1">
    <location>
        <begin position="122"/>
        <end position="160"/>
    </location>
</feature>
<protein>
    <submittedName>
        <fullName evidence="2">Uncharacterized protein</fullName>
    </submittedName>
</protein>
<proteinExistence type="predicted"/>
<evidence type="ECO:0000256" key="1">
    <source>
        <dbReference type="SAM" id="MobiDB-lite"/>
    </source>
</evidence>
<organism evidence="2 3">
    <name type="scientific">Aphanomyces astaci</name>
    <name type="common">Crayfish plague agent</name>
    <dbReference type="NCBI Taxonomy" id="112090"/>
    <lineage>
        <taxon>Eukaryota</taxon>
        <taxon>Sar</taxon>
        <taxon>Stramenopiles</taxon>
        <taxon>Oomycota</taxon>
        <taxon>Saprolegniomycetes</taxon>
        <taxon>Saprolegniales</taxon>
        <taxon>Verrucalvaceae</taxon>
        <taxon>Aphanomyces</taxon>
    </lineage>
</organism>
<feature type="non-terminal residue" evidence="2">
    <location>
        <position position="1"/>
    </location>
</feature>
<dbReference type="AlphaFoldDB" id="A0A9X8E9U3"/>
<comment type="caution">
    <text evidence="2">The sequence shown here is derived from an EMBL/GenBank/DDBJ whole genome shotgun (WGS) entry which is preliminary data.</text>
</comment>
<feature type="compositionally biased region" description="Basic and acidic residues" evidence="1">
    <location>
        <begin position="124"/>
        <end position="160"/>
    </location>
</feature>
<feature type="region of interest" description="Disordered" evidence="1">
    <location>
        <begin position="192"/>
        <end position="227"/>
    </location>
</feature>
<dbReference type="EMBL" id="QUTI01013974">
    <property type="protein sequence ID" value="RLO12285.1"/>
    <property type="molecule type" value="Genomic_DNA"/>
</dbReference>
<reference evidence="2 3" key="1">
    <citation type="journal article" date="2018" name="J. Invertebr. Pathol.">
        <title>New genotyping method for the causative agent of crayfish plague (Aphanomyces astaci) based on whole genome data.</title>
        <authorList>
            <person name="Minardi D."/>
            <person name="Studholme D.J."/>
            <person name="van der Giezen M."/>
            <person name="Pretto T."/>
            <person name="Oidtmann B."/>
        </authorList>
    </citation>
    <scope>NUCLEOTIDE SEQUENCE [LARGE SCALE GENOMIC DNA]</scope>
    <source>
        <strain evidence="2 3">KB13</strain>
    </source>
</reference>
<feature type="compositionally biased region" description="Basic residues" evidence="1">
    <location>
        <begin position="203"/>
        <end position="227"/>
    </location>
</feature>
<accession>A0A9X8E9U3</accession>
<gene>
    <name evidence="2" type="ORF">DYB28_011988</name>
</gene>
<dbReference type="Proteomes" id="UP000275652">
    <property type="component" value="Unassembled WGS sequence"/>
</dbReference>